<dbReference type="HOGENOM" id="CLU_036993_0_0_7"/>
<dbReference type="Pfam" id="PF10531">
    <property type="entry name" value="SLBB"/>
    <property type="match status" value="1"/>
</dbReference>
<dbReference type="Gene3D" id="3.30.1950.10">
    <property type="entry name" value="wza like domain"/>
    <property type="match status" value="1"/>
</dbReference>
<accession>B8DLZ2</accession>
<organism evidence="4">
    <name type="scientific">Nitratidesulfovibrio vulgaris (strain DSM 19637 / Miyazaki F)</name>
    <name type="common">Desulfovibrio vulgaris</name>
    <dbReference type="NCBI Taxonomy" id="883"/>
    <lineage>
        <taxon>Bacteria</taxon>
        <taxon>Pseudomonadati</taxon>
        <taxon>Thermodesulfobacteriota</taxon>
        <taxon>Desulfovibrionia</taxon>
        <taxon>Desulfovibrionales</taxon>
        <taxon>Desulfovibrionaceae</taxon>
        <taxon>Nitratidesulfovibrio</taxon>
    </lineage>
</organism>
<evidence type="ECO:0000313" key="4">
    <source>
        <dbReference type="EMBL" id="ACL08636.1"/>
    </source>
</evidence>
<dbReference type="eggNOG" id="COG1596">
    <property type="taxonomic scope" value="Bacteria"/>
</dbReference>
<dbReference type="InterPro" id="IPR003715">
    <property type="entry name" value="Poly_export_N"/>
</dbReference>
<evidence type="ECO:0000259" key="3">
    <source>
        <dbReference type="Pfam" id="PF10531"/>
    </source>
</evidence>
<name>B8DLZ2_NITV9</name>
<evidence type="ECO:0000256" key="1">
    <source>
        <dbReference type="ARBA" id="ARBA00022729"/>
    </source>
</evidence>
<sequence length="558" mass="59436">MDTAPLFRHAAPRHVAPCRVGAAAWLPALFLLLALAVLLGPARTIALAAPSEAKSPASSGAAPVPGADLPPFAANLFQGNFGQARSAEARELTPGDRLVLRLWGDRNFDGVVTVNDAGEIDLQDLGALPVAGLAQAQVTEAIRSKLSASGVENVQVYVSPLDGRPVSVFVTGFVMKPGRYNGAPSDSVLAFLDRAGGIDPRRGSYRTIRLLRGGAELGSFDLYPFALKGALPLVRLLDGDTIVVGEKGPAVSASGEIRNAARFEFRKGEATGARLAEMADPLATASHASIVGTRNGAPFNLYLPLREFRTLPLADGDRVEFLADTPGDTIMVEVQGAIRGASRFPLKRTARLRDVQQYIAVDADRADLSGLYIKRRSVAVRQKRAIEDALRRLEESSFTATSASPEEAQIRNHEAEMIAKFAEKARNVTPEGIVVVGSGGKVADIALEDGDVIVIPEKSDVVLVTGEVVMPQAIVWNGDRRLKDYVRGAGGYTNRADTGNILLVRPNGEVFRTSDTTIAAGDQLLVLPRVDSKNLQTVKDMSQILYQIAVATKVVIGL</sequence>
<evidence type="ECO:0000259" key="2">
    <source>
        <dbReference type="Pfam" id="PF02563"/>
    </source>
</evidence>
<dbReference type="InterPro" id="IPR019554">
    <property type="entry name" value="Soluble_ligand-bd"/>
</dbReference>
<dbReference type="GO" id="GO:0015159">
    <property type="term" value="F:polysaccharide transmembrane transporter activity"/>
    <property type="evidence" value="ECO:0007669"/>
    <property type="project" value="InterPro"/>
</dbReference>
<dbReference type="InterPro" id="IPR049712">
    <property type="entry name" value="Poly_export"/>
</dbReference>
<proteinExistence type="predicted"/>
<dbReference type="AlphaFoldDB" id="B8DLZ2"/>
<keyword evidence="1" id="KW-0732">Signal</keyword>
<dbReference type="EMBL" id="CP001197">
    <property type="protein sequence ID" value="ACL08636.1"/>
    <property type="molecule type" value="Genomic_DNA"/>
</dbReference>
<dbReference type="STRING" id="883.DvMF_1690"/>
<dbReference type="PANTHER" id="PTHR33619">
    <property type="entry name" value="POLYSACCHARIDE EXPORT PROTEIN GFCE-RELATED"/>
    <property type="match status" value="1"/>
</dbReference>
<dbReference type="Gene3D" id="3.10.560.10">
    <property type="entry name" value="Outer membrane lipoprotein wza domain like"/>
    <property type="match status" value="2"/>
</dbReference>
<dbReference type="KEGG" id="dvm:DvMF_1690"/>
<protein>
    <submittedName>
        <fullName evidence="4">Polysaccharide export protein</fullName>
    </submittedName>
</protein>
<feature type="domain" description="Soluble ligand binding" evidence="3">
    <location>
        <begin position="461"/>
        <end position="511"/>
    </location>
</feature>
<feature type="domain" description="Polysaccharide export protein N-terminal" evidence="2">
    <location>
        <begin position="88"/>
        <end position="159"/>
    </location>
</feature>
<dbReference type="Pfam" id="PF02563">
    <property type="entry name" value="Poly_export"/>
    <property type="match status" value="1"/>
</dbReference>
<dbReference type="PANTHER" id="PTHR33619:SF3">
    <property type="entry name" value="POLYSACCHARIDE EXPORT PROTEIN GFCE-RELATED"/>
    <property type="match status" value="1"/>
</dbReference>
<gene>
    <name evidence="4" type="ordered locus">DvMF_1690</name>
</gene>
<reference evidence="4" key="1">
    <citation type="submission" date="2008-10" db="EMBL/GenBank/DDBJ databases">
        <title>Complete sequence of Desulfovibrio vulgaris str. 'Miyazaki F'.</title>
        <authorList>
            <person name="Lucas S."/>
            <person name="Copeland A."/>
            <person name="Lapidus A."/>
            <person name="Glavina del Rio T."/>
            <person name="Dalin E."/>
            <person name="Tice H."/>
            <person name="Bruce D."/>
            <person name="Goodwin L."/>
            <person name="Pitluck S."/>
            <person name="Sims D."/>
            <person name="Brettin T."/>
            <person name="Detter J.C."/>
            <person name="Han C."/>
            <person name="Larimer F."/>
            <person name="Land M."/>
            <person name="Hauser L."/>
            <person name="Kyrpides N."/>
            <person name="Mikhailova N."/>
            <person name="Hazen T.C."/>
            <person name="Richardson P."/>
        </authorList>
    </citation>
    <scope>NUCLEOTIDE SEQUENCE</scope>
    <source>
        <strain evidence="4">Miyazaki F</strain>
    </source>
</reference>
<dbReference type="OrthoDB" id="9815244at2"/>